<accession>A0ABV6JEJ0</accession>
<keyword evidence="2 3" id="KW-0040">ANK repeat</keyword>
<dbReference type="SMART" id="SM00248">
    <property type="entry name" value="ANK"/>
    <property type="match status" value="4"/>
</dbReference>
<dbReference type="RefSeq" id="WP_204815481.1">
    <property type="nucleotide sequence ID" value="NZ_JANHOF010000001.1"/>
</dbReference>
<dbReference type="InterPro" id="IPR050745">
    <property type="entry name" value="Multifunctional_regulatory"/>
</dbReference>
<dbReference type="EMBL" id="JBHLVF010000041">
    <property type="protein sequence ID" value="MFC0394329.1"/>
    <property type="molecule type" value="Genomic_DNA"/>
</dbReference>
<keyword evidence="5" id="KW-1185">Reference proteome</keyword>
<protein>
    <submittedName>
        <fullName evidence="4">Ankyrin repeat domain-containing protein</fullName>
    </submittedName>
</protein>
<evidence type="ECO:0000313" key="4">
    <source>
        <dbReference type="EMBL" id="MFC0394329.1"/>
    </source>
</evidence>
<name>A0ABV6JEJ0_9BACL</name>
<proteinExistence type="predicted"/>
<dbReference type="InterPro" id="IPR002110">
    <property type="entry name" value="Ankyrin_rpt"/>
</dbReference>
<keyword evidence="1" id="KW-0677">Repeat</keyword>
<reference evidence="4 5" key="1">
    <citation type="submission" date="2024-09" db="EMBL/GenBank/DDBJ databases">
        <authorList>
            <person name="Sun Q."/>
            <person name="Mori K."/>
        </authorList>
    </citation>
    <scope>NUCLEOTIDE SEQUENCE [LARGE SCALE GENOMIC DNA]</scope>
    <source>
        <strain evidence="4 5">CCM 4839</strain>
    </source>
</reference>
<dbReference type="PROSITE" id="PS50088">
    <property type="entry name" value="ANK_REPEAT"/>
    <property type="match status" value="1"/>
</dbReference>
<evidence type="ECO:0000256" key="3">
    <source>
        <dbReference type="PROSITE-ProRule" id="PRU00023"/>
    </source>
</evidence>
<dbReference type="Pfam" id="PF12796">
    <property type="entry name" value="Ank_2"/>
    <property type="match status" value="1"/>
</dbReference>
<dbReference type="Proteomes" id="UP001589818">
    <property type="component" value="Unassembled WGS sequence"/>
</dbReference>
<dbReference type="InterPro" id="IPR036770">
    <property type="entry name" value="Ankyrin_rpt-contain_sf"/>
</dbReference>
<dbReference type="Gene3D" id="1.25.40.20">
    <property type="entry name" value="Ankyrin repeat-containing domain"/>
    <property type="match status" value="2"/>
</dbReference>
<evidence type="ECO:0000313" key="5">
    <source>
        <dbReference type="Proteomes" id="UP001589818"/>
    </source>
</evidence>
<dbReference type="SUPFAM" id="SSF48403">
    <property type="entry name" value="Ankyrin repeat"/>
    <property type="match status" value="1"/>
</dbReference>
<sequence length="246" mass="26196">MESIKHNDPIVVSFVHAVQTGDVDALHRLLEEFPELASQRVQDSKGISRTALHVVSDWPGYFPNGPMIVEMLIAKGADPNAPIIGGRYSETPLHWAASSDDVDVAAVLIDGGADIEGLGGSIGGGSPLDNAVGYGCWNVARLLVQRGARVDRLWHAAALGMMPRIQELLASNSSPAAEDITEAFWQACHGGQRRAAEYLLSRGADINGSPDYTNQTPLDAAGGIDTRRDTMVTWLISIGAKSSLQS</sequence>
<gene>
    <name evidence="4" type="ORF">ACFFJ8_23570</name>
</gene>
<dbReference type="PRINTS" id="PR01415">
    <property type="entry name" value="ANKYRIN"/>
</dbReference>
<dbReference type="PANTHER" id="PTHR24189:SF72">
    <property type="entry name" value="ANKYRIN REPEAT-CONTAINING DOMAIN-CONTAINING PROTEIN"/>
    <property type="match status" value="1"/>
</dbReference>
<organism evidence="4 5">
    <name type="scientific">Paenibacillus mendelii</name>
    <dbReference type="NCBI Taxonomy" id="206163"/>
    <lineage>
        <taxon>Bacteria</taxon>
        <taxon>Bacillati</taxon>
        <taxon>Bacillota</taxon>
        <taxon>Bacilli</taxon>
        <taxon>Bacillales</taxon>
        <taxon>Paenibacillaceae</taxon>
        <taxon>Paenibacillus</taxon>
    </lineage>
</organism>
<evidence type="ECO:0000256" key="2">
    <source>
        <dbReference type="ARBA" id="ARBA00023043"/>
    </source>
</evidence>
<feature type="repeat" description="ANK" evidence="3">
    <location>
        <begin position="88"/>
        <end position="120"/>
    </location>
</feature>
<comment type="caution">
    <text evidence="4">The sequence shown here is derived from an EMBL/GenBank/DDBJ whole genome shotgun (WGS) entry which is preliminary data.</text>
</comment>
<dbReference type="PROSITE" id="PS50297">
    <property type="entry name" value="ANK_REP_REGION"/>
    <property type="match status" value="1"/>
</dbReference>
<evidence type="ECO:0000256" key="1">
    <source>
        <dbReference type="ARBA" id="ARBA00022737"/>
    </source>
</evidence>
<dbReference type="PANTHER" id="PTHR24189">
    <property type="entry name" value="MYOTROPHIN"/>
    <property type="match status" value="1"/>
</dbReference>